<dbReference type="InterPro" id="IPR010497">
    <property type="entry name" value="Epoxide_hydro_N"/>
</dbReference>
<organism evidence="5 6">
    <name type="scientific">Cryptococcus neoformans Tu259-1</name>
    <dbReference type="NCBI Taxonomy" id="1230072"/>
    <lineage>
        <taxon>Eukaryota</taxon>
        <taxon>Fungi</taxon>
        <taxon>Dikarya</taxon>
        <taxon>Basidiomycota</taxon>
        <taxon>Agaricomycotina</taxon>
        <taxon>Tremellomycetes</taxon>
        <taxon>Tremellales</taxon>
        <taxon>Cryptococcaceae</taxon>
        <taxon>Cryptococcus</taxon>
        <taxon>Cryptococcus neoformans species complex</taxon>
    </lineage>
</organism>
<sequence length="401" mass="45516">MSYSDLPNKPTIPIEPFKLSVPDEDINELRTLLKSNRIAKESYENVSAEENKFGITRKWLVNMKDEWIKLDWRRQEERINSLPAFKTKVKNSDGSVFSIHFTALFSKKKDAVPIILSHGWPGSFYEFVPMMEMVKKKYSPEDLPFHLIVPSLPGWLFSTPPPKDREFKVKDVGYLFNGLMEGLGFGGGYVAQGGDIGSYVSNELGANYPACKIIHVNYSNPPPSPLPCPGFPEQEASPPSAEDLLELLQKFGYALEHSTRPATVGLVVGSNPLSLLAWIGEKFLEWTDESPSVETILTMTSLYWFTDCFTTSIYTYRYGLGAKRHETAEQSSYQKCPLGYSQFPKEIVEIPAEWVKAQSNMVWSKKHKSGGHFAALEKPELLWADIEEFVNSHWEKYKDDC</sequence>
<dbReference type="Proteomes" id="UP000199727">
    <property type="component" value="Unassembled WGS sequence"/>
</dbReference>
<dbReference type="InterPro" id="IPR000639">
    <property type="entry name" value="Epox_hydrolase-like"/>
</dbReference>
<dbReference type="Pfam" id="PF06441">
    <property type="entry name" value="EHN"/>
    <property type="match status" value="1"/>
</dbReference>
<evidence type="ECO:0000256" key="2">
    <source>
        <dbReference type="ARBA" id="ARBA00022801"/>
    </source>
</evidence>
<evidence type="ECO:0000256" key="3">
    <source>
        <dbReference type="PIRSR" id="PIRSR001112-1"/>
    </source>
</evidence>
<reference evidence="5 6" key="1">
    <citation type="submission" date="2017-06" db="EMBL/GenBank/DDBJ databases">
        <title>Global population genomics of the pathogenic fungus Cryptococcus neoformans var. grubii.</title>
        <authorList>
            <person name="Cuomo C."/>
            <person name="Litvintseva A."/>
            <person name="Chen Y."/>
            <person name="Young S."/>
            <person name="Zeng Q."/>
            <person name="Chapman S."/>
            <person name="Gujja S."/>
            <person name="Saif S."/>
            <person name="Birren B."/>
        </authorList>
    </citation>
    <scope>NUCLEOTIDE SEQUENCE [LARGE SCALE GENOMIC DNA]</scope>
    <source>
        <strain evidence="5 6">Tu259-1</strain>
    </source>
</reference>
<feature type="domain" description="Epoxide hydrolase N-terminal" evidence="4">
    <location>
        <begin position="14"/>
        <end position="127"/>
    </location>
</feature>
<dbReference type="InterPro" id="IPR029058">
    <property type="entry name" value="AB_hydrolase_fold"/>
</dbReference>
<name>A0A854Q7S9_CRYNE</name>
<dbReference type="GO" id="GO:0004301">
    <property type="term" value="F:epoxide hydrolase activity"/>
    <property type="evidence" value="ECO:0007669"/>
    <property type="project" value="TreeGrafter"/>
</dbReference>
<keyword evidence="2 5" id="KW-0378">Hydrolase</keyword>
<dbReference type="PRINTS" id="PR00412">
    <property type="entry name" value="EPOXHYDRLASE"/>
</dbReference>
<dbReference type="EMBL" id="AMKT01000076">
    <property type="protein sequence ID" value="OXG14426.1"/>
    <property type="molecule type" value="Genomic_DNA"/>
</dbReference>
<dbReference type="AlphaFoldDB" id="A0A854Q7S9"/>
<evidence type="ECO:0000259" key="4">
    <source>
        <dbReference type="Pfam" id="PF06441"/>
    </source>
</evidence>
<evidence type="ECO:0000313" key="5">
    <source>
        <dbReference type="EMBL" id="OXG14426.1"/>
    </source>
</evidence>
<evidence type="ECO:0000313" key="6">
    <source>
        <dbReference type="Proteomes" id="UP000199727"/>
    </source>
</evidence>
<protein>
    <submittedName>
        <fullName evidence="5">Microsomal epoxide hydrolase</fullName>
    </submittedName>
</protein>
<dbReference type="PIRSF" id="PIRSF001112">
    <property type="entry name" value="Epoxide_hydrolase"/>
    <property type="match status" value="1"/>
</dbReference>
<dbReference type="OrthoDB" id="7130006at2759"/>
<comment type="similarity">
    <text evidence="1">Belongs to the peptidase S33 family.</text>
</comment>
<feature type="active site" description="Nucleophile" evidence="3">
    <location>
        <position position="195"/>
    </location>
</feature>
<proteinExistence type="inferred from homology"/>
<dbReference type="Gene3D" id="3.40.50.1820">
    <property type="entry name" value="alpha/beta hydrolase"/>
    <property type="match status" value="1"/>
</dbReference>
<dbReference type="PANTHER" id="PTHR21661">
    <property type="entry name" value="EPOXIDE HYDROLASE 1-RELATED"/>
    <property type="match status" value="1"/>
</dbReference>
<accession>A0A854Q7S9</accession>
<dbReference type="InterPro" id="IPR016292">
    <property type="entry name" value="Epoxide_hydrolase"/>
</dbReference>
<gene>
    <name evidence="5" type="ORF">C361_05728</name>
</gene>
<dbReference type="PANTHER" id="PTHR21661:SF39">
    <property type="entry name" value="HYDROLASE, PUTATIVE (AFU_ORTHOLOGUE AFUA_3G08960)-RELATED"/>
    <property type="match status" value="1"/>
</dbReference>
<evidence type="ECO:0000256" key="1">
    <source>
        <dbReference type="ARBA" id="ARBA00010088"/>
    </source>
</evidence>
<feature type="active site" description="Proton acceptor" evidence="3">
    <location>
        <position position="372"/>
    </location>
</feature>
<feature type="active site" description="Proton donor" evidence="3">
    <location>
        <position position="316"/>
    </location>
</feature>
<comment type="caution">
    <text evidence="5">The sequence shown here is derived from an EMBL/GenBank/DDBJ whole genome shotgun (WGS) entry which is preliminary data.</text>
</comment>
<dbReference type="SUPFAM" id="SSF53474">
    <property type="entry name" value="alpha/beta-Hydrolases"/>
    <property type="match status" value="1"/>
</dbReference>
<dbReference type="GO" id="GO:0097176">
    <property type="term" value="P:epoxide metabolic process"/>
    <property type="evidence" value="ECO:0007669"/>
    <property type="project" value="TreeGrafter"/>
</dbReference>